<evidence type="ECO:0000256" key="1">
    <source>
        <dbReference type="ARBA" id="ARBA00005695"/>
    </source>
</evidence>
<dbReference type="Pfam" id="PF00496">
    <property type="entry name" value="SBP_bac_5"/>
    <property type="match status" value="1"/>
</dbReference>
<gene>
    <name evidence="4" type="ORF">CEY11_12300</name>
</gene>
<organism evidence="4 5">
    <name type="scientific">Candidimonas nitroreducens</name>
    <dbReference type="NCBI Taxonomy" id="683354"/>
    <lineage>
        <taxon>Bacteria</taxon>
        <taxon>Pseudomonadati</taxon>
        <taxon>Pseudomonadota</taxon>
        <taxon>Betaproteobacteria</taxon>
        <taxon>Burkholderiales</taxon>
        <taxon>Alcaligenaceae</taxon>
        <taxon>Candidimonas</taxon>
    </lineage>
</organism>
<dbReference type="Proteomes" id="UP000214603">
    <property type="component" value="Unassembled WGS sequence"/>
</dbReference>
<proteinExistence type="inferred from homology"/>
<protein>
    <submittedName>
        <fullName evidence="4">Peptide ABC transporter substrate-binding protein</fullName>
    </submittedName>
</protein>
<keyword evidence="5" id="KW-1185">Reference proteome</keyword>
<dbReference type="PANTHER" id="PTHR30290">
    <property type="entry name" value="PERIPLASMIC BINDING COMPONENT OF ABC TRANSPORTER"/>
    <property type="match status" value="1"/>
</dbReference>
<dbReference type="Gene3D" id="3.40.190.10">
    <property type="entry name" value="Periplasmic binding protein-like II"/>
    <property type="match status" value="1"/>
</dbReference>
<evidence type="ECO:0000256" key="2">
    <source>
        <dbReference type="ARBA" id="ARBA00022729"/>
    </source>
</evidence>
<feature type="domain" description="Solute-binding protein family 5" evidence="3">
    <location>
        <begin position="83"/>
        <end position="450"/>
    </location>
</feature>
<comment type="caution">
    <text evidence="4">The sequence shown here is derived from an EMBL/GenBank/DDBJ whole genome shotgun (WGS) entry which is preliminary data.</text>
</comment>
<dbReference type="CDD" id="cd00995">
    <property type="entry name" value="PBP2_NikA_DppA_OppA_like"/>
    <property type="match status" value="1"/>
</dbReference>
<dbReference type="AlphaFoldDB" id="A0A225MCG8"/>
<dbReference type="PANTHER" id="PTHR30290:SF38">
    <property type="entry name" value="D,D-DIPEPTIDE-BINDING PERIPLASMIC PROTEIN DDPA-RELATED"/>
    <property type="match status" value="1"/>
</dbReference>
<evidence type="ECO:0000313" key="4">
    <source>
        <dbReference type="EMBL" id="OWT58975.1"/>
    </source>
</evidence>
<dbReference type="GO" id="GO:0015833">
    <property type="term" value="P:peptide transport"/>
    <property type="evidence" value="ECO:0007669"/>
    <property type="project" value="TreeGrafter"/>
</dbReference>
<dbReference type="EMBL" id="NJIH01000007">
    <property type="protein sequence ID" value="OWT58975.1"/>
    <property type="molecule type" value="Genomic_DNA"/>
</dbReference>
<keyword evidence="2" id="KW-0732">Signal</keyword>
<accession>A0A225MCG8</accession>
<evidence type="ECO:0000313" key="5">
    <source>
        <dbReference type="Proteomes" id="UP000214603"/>
    </source>
</evidence>
<sequence length="537" mass="60078">MTKGREMKSIWKVAACSFLVLMGTGTVFAQKMGGTLRTVVRDNPPSASIQEEGTSSTVIPFMPVFNNLVLFDQSSHVNEITNIKPDLADSWRWSEDQKTLTFKLHPGVKWHDGKPFTSADVQCTWDTLRGKRNGGWRKNPRGNWYQNLDMITTNGDLEVSFHLKRPQPSFLVLLASGYSPVYPCHVDGPTMRTHPIGTGPFKLAEYRRNQVIRLVRNPDYFKKGKPYLDAIEYRVISNQGTRNLAFVSGEVDLTWAELDVDGAKGIKARQPEAICDLGPQPILGEVLYNPKDATMSDERIRRAIALAIDRQAFNSLMASGKVVATGIMLPKPAASWGLSPDQVKDLPGYGPDVAANREQARKLMAQAGYGPDHHLSATLMVVNRPTHVTPATLLADQLRSIYIDTKLDPVDISVERQRLAQRSGYQFNMLSAAPAVDDPDSVLFQDFGCKSPGNFGDYCDAKTQAMIEEQSRMADVKKRAQLVHEIDRRIVKQAVRPVVYTGYLGACRYPYVKNVVRAYNSVYNNSRLEDVWLDKRP</sequence>
<comment type="similarity">
    <text evidence="1">Belongs to the bacterial solute-binding protein 5 family.</text>
</comment>
<evidence type="ECO:0000259" key="3">
    <source>
        <dbReference type="Pfam" id="PF00496"/>
    </source>
</evidence>
<dbReference type="Gene3D" id="3.10.105.10">
    <property type="entry name" value="Dipeptide-binding Protein, Domain 3"/>
    <property type="match status" value="1"/>
</dbReference>
<reference evidence="5" key="1">
    <citation type="submission" date="2017-06" db="EMBL/GenBank/DDBJ databases">
        <title>Herbaspirillum phytohormonus sp. nov., isolated from the root nodule of Robinia pseudoacacia in lead-zinc mine.</title>
        <authorList>
            <person name="Fan M."/>
            <person name="Lin Y."/>
        </authorList>
    </citation>
    <scope>NUCLEOTIDE SEQUENCE [LARGE SCALE GENOMIC DNA]</scope>
    <source>
        <strain evidence="5">SC-089</strain>
    </source>
</reference>
<name>A0A225MCG8_9BURK</name>
<dbReference type="InterPro" id="IPR000914">
    <property type="entry name" value="SBP_5_dom"/>
</dbReference>
<dbReference type="SUPFAM" id="SSF53850">
    <property type="entry name" value="Periplasmic binding protein-like II"/>
    <property type="match status" value="1"/>
</dbReference>
<dbReference type="GO" id="GO:1904680">
    <property type="term" value="F:peptide transmembrane transporter activity"/>
    <property type="evidence" value="ECO:0007669"/>
    <property type="project" value="TreeGrafter"/>
</dbReference>
<dbReference type="InterPro" id="IPR039424">
    <property type="entry name" value="SBP_5"/>
</dbReference>